<feature type="region of interest" description="Disordered" evidence="1">
    <location>
        <begin position="1"/>
        <end position="33"/>
    </location>
</feature>
<dbReference type="PANTHER" id="PTHR38032">
    <property type="entry name" value="POLYMERASE-RELATED"/>
    <property type="match status" value="1"/>
</dbReference>
<dbReference type="Pfam" id="PF03961">
    <property type="entry name" value="FapA"/>
    <property type="match status" value="1"/>
</dbReference>
<dbReference type="InterPro" id="IPR005646">
    <property type="entry name" value="FapA"/>
</dbReference>
<dbReference type="PANTHER" id="PTHR38032:SF1">
    <property type="entry name" value="RNA-BINDING PROTEIN KHPB N-TERMINAL DOMAIN-CONTAINING PROTEIN"/>
    <property type="match status" value="1"/>
</dbReference>
<dbReference type="InterPro" id="IPR046865">
    <property type="entry name" value="FapA_b_solenoid"/>
</dbReference>
<organism evidence="3">
    <name type="scientific">Gracilinema caldarium</name>
    <dbReference type="NCBI Taxonomy" id="215591"/>
    <lineage>
        <taxon>Bacteria</taxon>
        <taxon>Pseudomonadati</taxon>
        <taxon>Spirochaetota</taxon>
        <taxon>Spirochaetia</taxon>
        <taxon>Spirochaetales</taxon>
        <taxon>Breznakiellaceae</taxon>
        <taxon>Gracilinema</taxon>
    </lineage>
</organism>
<proteinExistence type="predicted"/>
<comment type="caution">
    <text evidence="3">The sequence shown here is derived from an EMBL/GenBank/DDBJ whole genome shotgun (WGS) entry which is preliminary data.</text>
</comment>
<dbReference type="AlphaFoldDB" id="A0A7C3EC01"/>
<feature type="domain" description="Flagellar Assembly Protein A N-terminal region" evidence="2">
    <location>
        <begin position="35"/>
        <end position="208"/>
    </location>
</feature>
<dbReference type="InterPro" id="IPR046866">
    <property type="entry name" value="FapA_N"/>
</dbReference>
<dbReference type="EMBL" id="DSVL01000086">
    <property type="protein sequence ID" value="HFH28454.1"/>
    <property type="molecule type" value="Genomic_DNA"/>
</dbReference>
<feature type="compositionally biased region" description="Basic and acidic residues" evidence="1">
    <location>
        <begin position="1"/>
        <end position="16"/>
    </location>
</feature>
<accession>A0A7C3EC01</accession>
<evidence type="ECO:0000313" key="3">
    <source>
        <dbReference type="EMBL" id="HFH28454.1"/>
    </source>
</evidence>
<dbReference type="Pfam" id="PF20250">
    <property type="entry name" value="FapA_N"/>
    <property type="match status" value="1"/>
</dbReference>
<gene>
    <name evidence="3" type="ORF">ENS59_02945</name>
</gene>
<name>A0A7C3EC01_9SPIR</name>
<evidence type="ECO:0000259" key="2">
    <source>
        <dbReference type="Pfam" id="PF20250"/>
    </source>
</evidence>
<evidence type="ECO:0000256" key="1">
    <source>
        <dbReference type="SAM" id="MobiDB-lite"/>
    </source>
</evidence>
<reference evidence="3" key="1">
    <citation type="journal article" date="2020" name="mSystems">
        <title>Genome- and Community-Level Interaction Insights into Carbon Utilization and Element Cycling Functions of Hydrothermarchaeota in Hydrothermal Sediment.</title>
        <authorList>
            <person name="Zhou Z."/>
            <person name="Liu Y."/>
            <person name="Xu W."/>
            <person name="Pan J."/>
            <person name="Luo Z.H."/>
            <person name="Li M."/>
        </authorList>
    </citation>
    <scope>NUCLEOTIDE SEQUENCE [LARGE SCALE GENOMIC DNA]</scope>
    <source>
        <strain evidence="3">SpSt-503</strain>
    </source>
</reference>
<protein>
    <submittedName>
        <fullName evidence="3">DUF342 domain-containing protein</fullName>
    </submittedName>
</protein>
<feature type="compositionally biased region" description="Polar residues" evidence="1">
    <location>
        <begin position="18"/>
        <end position="28"/>
    </location>
</feature>
<sequence>MPMEQEKDTNKTEEKSQVAPQQTTITGQHENDGKIIVTIDESNLSARADFYPPLGQGKPLSPDYIASMLTTLQITYGVDWNAIQEAALECNLNHRVIKDVLIAKGDSPTAEIPEYFELEETLQSAKKTIEKDAQRIDYRSIASYIVVKKNQKLAHRKEPVPGMEGKTIQGVVIPAPVQRHETYTAGKNTVKTEDAILAACDGRLIINDHELMVDEILEVKGSVGYGTGHIIFPGDVILDGNVADGFKVYSGASIIAKQTFDATDVIAKKDLIVAGGIIGRGQNTIKVGGTVKAKFIQNCRLASRGPIQVSSAIVNSTIYTLDSLDLGDKGRIIGGEIFTIHGVRAASIGSETGKTTRIHCGVDFTVQQELDKLNEQFRILSQKREKIQQLLQNPALDANKKTSLEQFKKQVDEQLLVISNKLTELLPKLNADENASVSCLGEIAKGTLIEICHVALYIDKPLRKVQVHLDKAQGKLVWEAIK</sequence>